<organism evidence="7 8">
    <name type="scientific">Pelagibacterium nitratireducens</name>
    <dbReference type="NCBI Taxonomy" id="1046114"/>
    <lineage>
        <taxon>Bacteria</taxon>
        <taxon>Pseudomonadati</taxon>
        <taxon>Pseudomonadota</taxon>
        <taxon>Alphaproteobacteria</taxon>
        <taxon>Hyphomicrobiales</taxon>
        <taxon>Devosiaceae</taxon>
        <taxon>Pelagibacterium</taxon>
    </lineage>
</organism>
<feature type="binding site" evidence="5">
    <location>
        <position position="68"/>
    </location>
    <ligand>
        <name>S-adenosyl-L-methionine</name>
        <dbReference type="ChEBI" id="CHEBI:59789"/>
    </ligand>
</feature>
<comment type="catalytic activity">
    <reaction evidence="5">
        <text>a 3-(all-trans-polyprenyl)benzene-1,2-diol + S-adenosyl-L-methionine = a 2-methoxy-6-(all-trans-polyprenyl)phenol + S-adenosyl-L-homocysteine + H(+)</text>
        <dbReference type="Rhea" id="RHEA:31411"/>
        <dbReference type="Rhea" id="RHEA-COMP:9550"/>
        <dbReference type="Rhea" id="RHEA-COMP:9551"/>
        <dbReference type="ChEBI" id="CHEBI:15378"/>
        <dbReference type="ChEBI" id="CHEBI:57856"/>
        <dbReference type="ChEBI" id="CHEBI:59789"/>
        <dbReference type="ChEBI" id="CHEBI:62729"/>
        <dbReference type="ChEBI" id="CHEBI:62731"/>
        <dbReference type="EC" id="2.1.1.222"/>
    </reaction>
</comment>
<protein>
    <recommendedName>
        <fullName evidence="5">Ubiquinone biosynthesis O-methyltransferase</fullName>
    </recommendedName>
    <alternativeName>
        <fullName evidence="5">2-polyprenyl-6-hydroxyphenol methylase</fullName>
        <ecNumber evidence="5">2.1.1.222</ecNumber>
    </alternativeName>
    <alternativeName>
        <fullName evidence="5">3-demethylubiquinone 3-O-methyltransferase</fullName>
        <ecNumber evidence="5">2.1.1.64</ecNumber>
    </alternativeName>
</protein>
<comment type="catalytic activity">
    <reaction evidence="5">
        <text>a 3-demethylubiquinol + S-adenosyl-L-methionine = a ubiquinol + S-adenosyl-L-homocysteine + H(+)</text>
        <dbReference type="Rhea" id="RHEA:44380"/>
        <dbReference type="Rhea" id="RHEA-COMP:9566"/>
        <dbReference type="Rhea" id="RHEA-COMP:10914"/>
        <dbReference type="ChEBI" id="CHEBI:15378"/>
        <dbReference type="ChEBI" id="CHEBI:17976"/>
        <dbReference type="ChEBI" id="CHEBI:57856"/>
        <dbReference type="ChEBI" id="CHEBI:59789"/>
        <dbReference type="ChEBI" id="CHEBI:84422"/>
        <dbReference type="EC" id="2.1.1.64"/>
    </reaction>
</comment>
<evidence type="ECO:0000256" key="4">
    <source>
        <dbReference type="ARBA" id="ARBA00022691"/>
    </source>
</evidence>
<evidence type="ECO:0000256" key="3">
    <source>
        <dbReference type="ARBA" id="ARBA00022688"/>
    </source>
</evidence>
<evidence type="ECO:0000313" key="8">
    <source>
        <dbReference type="Proteomes" id="UP001369958"/>
    </source>
</evidence>
<dbReference type="SUPFAM" id="SSF53335">
    <property type="entry name" value="S-adenosyl-L-methionine-dependent methyltransferases"/>
    <property type="match status" value="1"/>
</dbReference>
<evidence type="ECO:0000256" key="2">
    <source>
        <dbReference type="ARBA" id="ARBA00022679"/>
    </source>
</evidence>
<evidence type="ECO:0000256" key="1">
    <source>
        <dbReference type="ARBA" id="ARBA00022603"/>
    </source>
</evidence>
<dbReference type="Pfam" id="PF08241">
    <property type="entry name" value="Methyltransf_11"/>
    <property type="match status" value="1"/>
</dbReference>
<dbReference type="Proteomes" id="UP001369958">
    <property type="component" value="Chromosome"/>
</dbReference>
<dbReference type="GO" id="GO:0061542">
    <property type="term" value="F:3-demethylubiquinol 3-O-methyltransferase activity"/>
    <property type="evidence" value="ECO:0007669"/>
    <property type="project" value="UniProtKB-EC"/>
</dbReference>
<comment type="function">
    <text evidence="5">O-methyltransferase that catalyzes the 2 O-methylation steps in the ubiquinone biosynthetic pathway.</text>
</comment>
<dbReference type="EMBL" id="CP146275">
    <property type="protein sequence ID" value="WWT33514.1"/>
    <property type="molecule type" value="Genomic_DNA"/>
</dbReference>
<evidence type="ECO:0000313" key="7">
    <source>
        <dbReference type="EMBL" id="WWT33514.1"/>
    </source>
</evidence>
<dbReference type="InterPro" id="IPR029063">
    <property type="entry name" value="SAM-dependent_MTases_sf"/>
</dbReference>
<dbReference type="GO" id="GO:0102208">
    <property type="term" value="F:2-polyprenyl-6-hydroxyphenol methylase activity"/>
    <property type="evidence" value="ECO:0007669"/>
    <property type="project" value="UniProtKB-EC"/>
</dbReference>
<feature type="binding site" evidence="5">
    <location>
        <position position="89"/>
    </location>
    <ligand>
        <name>S-adenosyl-L-methionine</name>
        <dbReference type="ChEBI" id="CHEBI:59789"/>
    </ligand>
</feature>
<keyword evidence="4 5" id="KW-0949">S-adenosyl-L-methionine</keyword>
<keyword evidence="3 5" id="KW-0831">Ubiquinone biosynthesis</keyword>
<sequence length="245" mass="27016">MTTTISPDEIGKFHKMAEEWWDPNGKFKPLHKFNPVRLAYIREKVIAHFGLDDKAMRPFTGLTLLDIGCGGGLLCEPMARLGATVVGADAGEKNVKIAALHAEQSGLDIDYRATTSEDLAAAGEQFDVVLNMEVVEHVADVPLYLESCCKLVKPGGLMFVATINRTARAYALAIVGAERVLRWLPKGTHSYEKLVTPEEITSITGRNAMQVIDRTGVTFNPLKNEWGKSRDMAVNYMLLLEKPDV</sequence>
<feature type="domain" description="Methyltransferase type 11" evidence="6">
    <location>
        <begin position="65"/>
        <end position="159"/>
    </location>
</feature>
<keyword evidence="8" id="KW-1185">Reference proteome</keyword>
<dbReference type="InterPro" id="IPR013216">
    <property type="entry name" value="Methyltransf_11"/>
</dbReference>
<dbReference type="CDD" id="cd02440">
    <property type="entry name" value="AdoMet_MTases"/>
    <property type="match status" value="1"/>
</dbReference>
<evidence type="ECO:0000259" key="6">
    <source>
        <dbReference type="Pfam" id="PF08241"/>
    </source>
</evidence>
<reference evidence="7 8" key="1">
    <citation type="submission" date="2024-02" db="EMBL/GenBank/DDBJ databases">
        <title>Complete genome sequence of Pelagibacterium nitratireducens ZH15.</title>
        <authorList>
            <person name="Zhao L.H."/>
        </authorList>
    </citation>
    <scope>NUCLEOTIDE SEQUENCE [LARGE SCALE GENOMIC DNA]</scope>
    <source>
        <strain evidence="7 8">ZH15</strain>
    </source>
</reference>
<proteinExistence type="inferred from homology"/>
<keyword evidence="1 5" id="KW-0489">Methyltransferase</keyword>
<gene>
    <name evidence="5 7" type="primary">ubiG</name>
    <name evidence="7" type="ORF">V6617_03325</name>
</gene>
<dbReference type="NCBIfam" id="TIGR01983">
    <property type="entry name" value="UbiG"/>
    <property type="match status" value="1"/>
</dbReference>
<name>A0ABZ2I0Y0_9HYPH</name>
<dbReference type="Gene3D" id="3.40.50.150">
    <property type="entry name" value="Vaccinia Virus protein VP39"/>
    <property type="match status" value="1"/>
</dbReference>
<comment type="pathway">
    <text evidence="5">Cofactor biosynthesis; ubiquinone biosynthesis.</text>
</comment>
<accession>A0ABZ2I0Y0</accession>
<keyword evidence="2 5" id="KW-0808">Transferase</keyword>
<dbReference type="PANTHER" id="PTHR43464">
    <property type="entry name" value="METHYLTRANSFERASE"/>
    <property type="match status" value="1"/>
</dbReference>
<dbReference type="GO" id="GO:0032259">
    <property type="term" value="P:methylation"/>
    <property type="evidence" value="ECO:0007669"/>
    <property type="project" value="UniProtKB-KW"/>
</dbReference>
<comment type="similarity">
    <text evidence="5">Belongs to the methyltransferase superfamily. UbiG/COQ3 family.</text>
</comment>
<dbReference type="EC" id="2.1.1.64" evidence="5"/>
<dbReference type="EC" id="2.1.1.222" evidence="5"/>
<feature type="binding site" evidence="5">
    <location>
        <position position="132"/>
    </location>
    <ligand>
        <name>S-adenosyl-L-methionine</name>
        <dbReference type="ChEBI" id="CHEBI:59789"/>
    </ligand>
</feature>
<evidence type="ECO:0000256" key="5">
    <source>
        <dbReference type="HAMAP-Rule" id="MF_00472"/>
    </source>
</evidence>
<dbReference type="RefSeq" id="WP_338609087.1">
    <property type="nucleotide sequence ID" value="NZ_CP146275.1"/>
</dbReference>
<feature type="binding site" evidence="5">
    <location>
        <position position="37"/>
    </location>
    <ligand>
        <name>S-adenosyl-L-methionine</name>
        <dbReference type="ChEBI" id="CHEBI:59789"/>
    </ligand>
</feature>
<dbReference type="PANTHER" id="PTHR43464:SF19">
    <property type="entry name" value="UBIQUINONE BIOSYNTHESIS O-METHYLTRANSFERASE, MITOCHONDRIAL"/>
    <property type="match status" value="1"/>
</dbReference>
<dbReference type="InterPro" id="IPR010233">
    <property type="entry name" value="UbiG_MeTrfase"/>
</dbReference>
<dbReference type="HAMAP" id="MF_00472">
    <property type="entry name" value="UbiG"/>
    <property type="match status" value="1"/>
</dbReference>